<protein>
    <recommendedName>
        <fullName evidence="4">Phosphatidylglycerol/phosphatidylinositol transfer protein</fullName>
    </recommendedName>
</protein>
<dbReference type="SMART" id="SM00737">
    <property type="entry name" value="ML"/>
    <property type="match status" value="1"/>
</dbReference>
<evidence type="ECO:0000313" key="10">
    <source>
        <dbReference type="EMBL" id="GBB85642.1"/>
    </source>
</evidence>
<dbReference type="OrthoDB" id="2357745at2759"/>
<dbReference type="STRING" id="94130.A0A2Z6QAZ6"/>
<dbReference type="GO" id="GO:0015918">
    <property type="term" value="P:sterol transport"/>
    <property type="evidence" value="ECO:0007669"/>
    <property type="project" value="InterPro"/>
</dbReference>
<keyword evidence="6 8" id="KW-0732">Signal</keyword>
<comment type="function">
    <text evidence="1">Catalyzes the intermembrane transfer of phosphatidylglycerol and phosphatidylinositol.</text>
</comment>
<comment type="similarity">
    <text evidence="2">Belongs to the NPC2 family.</text>
</comment>
<reference evidence="11" key="2">
    <citation type="submission" date="2019-10" db="EMBL/GenBank/DDBJ databases">
        <title>Conservation and host-specific expression of non-tandemly repeated heterogenous ribosome RNA gene in arbuscular mycorrhizal fungi.</title>
        <authorList>
            <person name="Maeda T."/>
            <person name="Kobayashi Y."/>
            <person name="Nakagawa T."/>
            <person name="Ezawa T."/>
            <person name="Yamaguchi K."/>
            <person name="Bino T."/>
            <person name="Nishimoto Y."/>
            <person name="Shigenobu S."/>
            <person name="Kawaguchi M."/>
        </authorList>
    </citation>
    <scope>NUCLEOTIDE SEQUENCE</scope>
    <source>
        <strain evidence="11">HR1</strain>
    </source>
</reference>
<dbReference type="EMBL" id="BEXD01000239">
    <property type="protein sequence ID" value="GBB85642.1"/>
    <property type="molecule type" value="Genomic_DNA"/>
</dbReference>
<dbReference type="PANTHER" id="PTHR11306:SF0">
    <property type="entry name" value="PHOSPHATIDYLGLYCEROL_PHOSPHATIDYLINOSITOL TRANSFER PROTEIN"/>
    <property type="match status" value="1"/>
</dbReference>
<dbReference type="InterPro" id="IPR003172">
    <property type="entry name" value="ML_dom"/>
</dbReference>
<evidence type="ECO:0000256" key="6">
    <source>
        <dbReference type="ARBA" id="ARBA00022729"/>
    </source>
</evidence>
<evidence type="ECO:0000256" key="1">
    <source>
        <dbReference type="ARBA" id="ARBA00002053"/>
    </source>
</evidence>
<dbReference type="Proteomes" id="UP000247702">
    <property type="component" value="Unassembled WGS sequence"/>
</dbReference>
<evidence type="ECO:0000256" key="7">
    <source>
        <dbReference type="ARBA" id="ARBA00023055"/>
    </source>
</evidence>
<accession>A0A2Z6QAZ6</accession>
<evidence type="ECO:0000256" key="5">
    <source>
        <dbReference type="ARBA" id="ARBA00022448"/>
    </source>
</evidence>
<organism evidence="10 12">
    <name type="scientific">Rhizophagus clarus</name>
    <dbReference type="NCBI Taxonomy" id="94130"/>
    <lineage>
        <taxon>Eukaryota</taxon>
        <taxon>Fungi</taxon>
        <taxon>Fungi incertae sedis</taxon>
        <taxon>Mucoromycota</taxon>
        <taxon>Glomeromycotina</taxon>
        <taxon>Glomeromycetes</taxon>
        <taxon>Glomerales</taxon>
        <taxon>Glomeraceae</taxon>
        <taxon>Rhizophagus</taxon>
    </lineage>
</organism>
<comment type="caution">
    <text evidence="10">The sequence shown here is derived from an EMBL/GenBank/DDBJ whole genome shotgun (WGS) entry which is preliminary data.</text>
</comment>
<dbReference type="EMBL" id="BLAL01000068">
    <property type="protein sequence ID" value="GES83270.1"/>
    <property type="molecule type" value="Genomic_DNA"/>
</dbReference>
<evidence type="ECO:0000256" key="2">
    <source>
        <dbReference type="ARBA" id="ARBA00006370"/>
    </source>
</evidence>
<dbReference type="AlphaFoldDB" id="A0A2Z6QAZ6"/>
<evidence type="ECO:0000313" key="11">
    <source>
        <dbReference type="EMBL" id="GES83270.1"/>
    </source>
</evidence>
<dbReference type="Proteomes" id="UP000615446">
    <property type="component" value="Unassembled WGS sequence"/>
</dbReference>
<evidence type="ECO:0000256" key="8">
    <source>
        <dbReference type="SAM" id="SignalP"/>
    </source>
</evidence>
<gene>
    <name evidence="11" type="ORF">RCL2_001042900</name>
    <name evidence="10" type="ORF">RclHR1_12120006</name>
</gene>
<evidence type="ECO:0000259" key="9">
    <source>
        <dbReference type="SMART" id="SM00737"/>
    </source>
</evidence>
<feature type="domain" description="MD-2-related lipid-recognition" evidence="9">
    <location>
        <begin position="33"/>
        <end position="152"/>
    </location>
</feature>
<name>A0A2Z6QAZ6_9GLOM</name>
<dbReference type="InterPro" id="IPR039670">
    <property type="entry name" value="NPC2-like"/>
</dbReference>
<dbReference type="SUPFAM" id="SSF81296">
    <property type="entry name" value="E set domains"/>
    <property type="match status" value="1"/>
</dbReference>
<dbReference type="PANTHER" id="PTHR11306">
    <property type="entry name" value="NIEMANN PICK TYPE C2 PROTEIN NPC2-RELATED"/>
    <property type="match status" value="1"/>
</dbReference>
<evidence type="ECO:0000256" key="3">
    <source>
        <dbReference type="ARBA" id="ARBA00011245"/>
    </source>
</evidence>
<dbReference type="GO" id="GO:0032934">
    <property type="term" value="F:sterol binding"/>
    <property type="evidence" value="ECO:0007669"/>
    <property type="project" value="InterPro"/>
</dbReference>
<dbReference type="InterPro" id="IPR014756">
    <property type="entry name" value="Ig_E-set"/>
</dbReference>
<comment type="subunit">
    <text evidence="3">Monomer.</text>
</comment>
<feature type="signal peptide" evidence="8">
    <location>
        <begin position="1"/>
        <end position="21"/>
    </location>
</feature>
<keyword evidence="5" id="KW-0813">Transport</keyword>
<feature type="chain" id="PRO_5033340424" description="Phosphatidylglycerol/phosphatidylinositol transfer protein" evidence="8">
    <location>
        <begin position="22"/>
        <end position="152"/>
    </location>
</feature>
<proteinExistence type="inferred from homology"/>
<dbReference type="Pfam" id="PF02221">
    <property type="entry name" value="E1_DerP2_DerF2"/>
    <property type="match status" value="1"/>
</dbReference>
<keyword evidence="12" id="KW-1185">Reference proteome</keyword>
<keyword evidence="7" id="KW-0445">Lipid transport</keyword>
<sequence length="152" mass="15659">MRQNFTFLVILLLATISIINATPHQLYKRATQFVPCNNTANPPLLNVNITPDPPAPGASLNIDASGTSPNAITQGATISVAFIDAKNNIIGSATVEDLCSQPGILCPVAGGSPFTIPTITTTIPPIITGTALDISVIGPTGINTLLCAVAHF</sequence>
<reference evidence="10 12" key="1">
    <citation type="submission" date="2017-11" db="EMBL/GenBank/DDBJ databases">
        <title>The genome of Rhizophagus clarus HR1 reveals common genetic basis of auxotrophy among arbuscular mycorrhizal fungi.</title>
        <authorList>
            <person name="Kobayashi Y."/>
        </authorList>
    </citation>
    <scope>NUCLEOTIDE SEQUENCE [LARGE SCALE GENOMIC DNA]</scope>
    <source>
        <strain evidence="10 12">HR1</strain>
    </source>
</reference>
<evidence type="ECO:0000313" key="12">
    <source>
        <dbReference type="Proteomes" id="UP000247702"/>
    </source>
</evidence>
<evidence type="ECO:0000256" key="4">
    <source>
        <dbReference type="ARBA" id="ARBA00016056"/>
    </source>
</evidence>